<keyword evidence="9" id="KW-1185">Reference proteome</keyword>
<organism evidence="8 9">
    <name type="scientific">Haloterrigena turkmenica (strain ATCC 51198 / DSM 5511 / JCM 9101 / NCIMB 13204 / VKM B-1734 / 4k)</name>
    <name type="common">Halococcus turkmenicus</name>
    <dbReference type="NCBI Taxonomy" id="543526"/>
    <lineage>
        <taxon>Archaea</taxon>
        <taxon>Methanobacteriati</taxon>
        <taxon>Methanobacteriota</taxon>
        <taxon>Stenosarchaea group</taxon>
        <taxon>Halobacteria</taxon>
        <taxon>Halobacteriales</taxon>
        <taxon>Natrialbaceae</taxon>
        <taxon>Haloterrigena</taxon>
    </lineage>
</organism>
<keyword evidence="2 6" id="KW-0813">Transport</keyword>
<dbReference type="InterPro" id="IPR035906">
    <property type="entry name" value="MetI-like_sf"/>
</dbReference>
<dbReference type="AlphaFoldDB" id="D2S2D2"/>
<dbReference type="FunFam" id="1.10.3720.10:FF:000001">
    <property type="entry name" value="Glycine betaine ABC transporter, permease"/>
    <property type="match status" value="1"/>
</dbReference>
<evidence type="ECO:0000256" key="3">
    <source>
        <dbReference type="ARBA" id="ARBA00022692"/>
    </source>
</evidence>
<dbReference type="KEGG" id="htu:Htur_4757"/>
<feature type="transmembrane region" description="Helical" evidence="6">
    <location>
        <begin position="84"/>
        <end position="102"/>
    </location>
</feature>
<evidence type="ECO:0000259" key="7">
    <source>
        <dbReference type="PROSITE" id="PS50928"/>
    </source>
</evidence>
<proteinExistence type="inferred from homology"/>
<dbReference type="PANTHER" id="PTHR30177">
    <property type="entry name" value="GLYCINE BETAINE/L-PROLINE TRANSPORT SYSTEM PERMEASE PROTEIN PROW"/>
    <property type="match status" value="1"/>
</dbReference>
<keyword evidence="8" id="KW-0614">Plasmid</keyword>
<dbReference type="HOGENOM" id="CLU_046113_7_2_2"/>
<evidence type="ECO:0000256" key="1">
    <source>
        <dbReference type="ARBA" id="ARBA00004141"/>
    </source>
</evidence>
<dbReference type="GO" id="GO:0005886">
    <property type="term" value="C:plasma membrane"/>
    <property type="evidence" value="ECO:0007669"/>
    <property type="project" value="UniProtKB-SubCell"/>
</dbReference>
<dbReference type="GO" id="GO:0055085">
    <property type="term" value="P:transmembrane transport"/>
    <property type="evidence" value="ECO:0007669"/>
    <property type="project" value="InterPro"/>
</dbReference>
<keyword evidence="4 6" id="KW-1133">Transmembrane helix</keyword>
<dbReference type="PROSITE" id="PS50928">
    <property type="entry name" value="ABC_TM1"/>
    <property type="match status" value="1"/>
</dbReference>
<evidence type="ECO:0000256" key="6">
    <source>
        <dbReference type="RuleBase" id="RU363032"/>
    </source>
</evidence>
<dbReference type="Gene3D" id="1.10.3720.10">
    <property type="entry name" value="MetI-like"/>
    <property type="match status" value="1"/>
</dbReference>
<dbReference type="GO" id="GO:0031460">
    <property type="term" value="P:glycine betaine transport"/>
    <property type="evidence" value="ECO:0007669"/>
    <property type="project" value="TreeGrafter"/>
</dbReference>
<reference evidence="8 9" key="1">
    <citation type="journal article" date="2010" name="Stand. Genomic Sci.">
        <title>Complete genome sequence of Haloterrigena turkmenica type strain (4k).</title>
        <authorList>
            <person name="Saunders E."/>
            <person name="Tindall B.J."/>
            <person name="Fahnrich R."/>
            <person name="Lapidus A."/>
            <person name="Copeland A."/>
            <person name="Del Rio T.G."/>
            <person name="Lucas S."/>
            <person name="Chen F."/>
            <person name="Tice H."/>
            <person name="Cheng J.F."/>
            <person name="Han C."/>
            <person name="Detter J.C."/>
            <person name="Bruce D."/>
            <person name="Goodwin L."/>
            <person name="Chain P."/>
            <person name="Pitluck S."/>
            <person name="Pati A."/>
            <person name="Ivanova N."/>
            <person name="Mavromatis K."/>
            <person name="Chen A."/>
            <person name="Palaniappan K."/>
            <person name="Land M."/>
            <person name="Hauser L."/>
            <person name="Chang Y.J."/>
            <person name="Jeffries C.D."/>
            <person name="Brettin T."/>
            <person name="Rohde M."/>
            <person name="Goker M."/>
            <person name="Bristow J."/>
            <person name="Eisen J.A."/>
            <person name="Markowitz V."/>
            <person name="Hugenholtz P."/>
            <person name="Klenk H.P."/>
            <person name="Kyrpides N.C."/>
        </authorList>
    </citation>
    <scope>NUCLEOTIDE SEQUENCE [LARGE SCALE GENOMIC DNA]</scope>
    <source>
        <strain evidence="9">ATCC 51198 / DSM 5511 / JCM 9101 / NCIMB 13204 / VKM B-1734 / 4k</strain>
    </source>
</reference>
<feature type="transmembrane region" description="Helical" evidence="6">
    <location>
        <begin position="55"/>
        <end position="78"/>
    </location>
</feature>
<dbReference type="Proteomes" id="UP000001903">
    <property type="component" value="Plasmid pHTUR02"/>
</dbReference>
<evidence type="ECO:0000313" key="9">
    <source>
        <dbReference type="Proteomes" id="UP000001903"/>
    </source>
</evidence>
<evidence type="ECO:0000256" key="5">
    <source>
        <dbReference type="ARBA" id="ARBA00023136"/>
    </source>
</evidence>
<evidence type="ECO:0000256" key="4">
    <source>
        <dbReference type="ARBA" id="ARBA00022989"/>
    </source>
</evidence>
<gene>
    <name evidence="8" type="ordered locus">Htur_4757</name>
</gene>
<keyword evidence="5 6" id="KW-0472">Membrane</keyword>
<accession>D2S2D2</accession>
<feature type="domain" description="ABC transmembrane type-1" evidence="7">
    <location>
        <begin position="20"/>
        <end position="199"/>
    </location>
</feature>
<sequence>MIESYIEFTLNNWKDLFQLLIEHVELVVQTLVIALPLGIFLGIFIAYYQPAALGVLWGAGIAMTIPSLALFGLLIPFLGIGNPPVIVALVLYAQLPIIRNTYIGLTGVNENMIEAGEGVGMTRWQRLRQIQIPVALPVITAGVRNATVILIGVATVGAYVGAGGLGDYIFTGIYQANTEMVVVATIIVSLLALVFDYGLKTVEQLLQLRNGEDISLTRGTKAITTVVP</sequence>
<dbReference type="RefSeq" id="WP_012945773.1">
    <property type="nucleotide sequence ID" value="NC_013745.1"/>
</dbReference>
<geneLocation type="plasmid" evidence="8 9">
    <name>pHTUR02</name>
</geneLocation>
<dbReference type="GeneID" id="58789290"/>
<dbReference type="SUPFAM" id="SSF161098">
    <property type="entry name" value="MetI-like"/>
    <property type="match status" value="1"/>
</dbReference>
<feature type="transmembrane region" description="Helical" evidence="6">
    <location>
        <begin position="134"/>
        <end position="160"/>
    </location>
</feature>
<dbReference type="Pfam" id="PF00528">
    <property type="entry name" value="BPD_transp_1"/>
    <property type="match status" value="1"/>
</dbReference>
<keyword evidence="3 6" id="KW-0812">Transmembrane</keyword>
<dbReference type="EMBL" id="CP001862">
    <property type="protein sequence ID" value="ADB63529.1"/>
    <property type="molecule type" value="Genomic_DNA"/>
</dbReference>
<dbReference type="OrthoDB" id="198402at2157"/>
<evidence type="ECO:0000313" key="8">
    <source>
        <dbReference type="EMBL" id="ADB63529.1"/>
    </source>
</evidence>
<evidence type="ECO:0000256" key="2">
    <source>
        <dbReference type="ARBA" id="ARBA00022448"/>
    </source>
</evidence>
<dbReference type="InterPro" id="IPR000515">
    <property type="entry name" value="MetI-like"/>
</dbReference>
<comment type="similarity">
    <text evidence="6">Belongs to the binding-protein-dependent transport system permease family.</text>
</comment>
<comment type="subcellular location">
    <subcellularLocation>
        <location evidence="6">Cell membrane</location>
        <topology evidence="6">Multi-pass membrane protein</topology>
    </subcellularLocation>
    <subcellularLocation>
        <location evidence="1">Membrane</location>
        <topology evidence="1">Multi-pass membrane protein</topology>
    </subcellularLocation>
</comment>
<dbReference type="InterPro" id="IPR051204">
    <property type="entry name" value="ABC_transp_perm/SBD"/>
</dbReference>
<feature type="transmembrane region" description="Helical" evidence="6">
    <location>
        <begin position="180"/>
        <end position="199"/>
    </location>
</feature>
<feature type="transmembrane region" description="Helical" evidence="6">
    <location>
        <begin position="26"/>
        <end position="48"/>
    </location>
</feature>
<protein>
    <submittedName>
        <fullName evidence="8">Binding-protein-dependent transport systems inner membrane component</fullName>
    </submittedName>
</protein>
<dbReference type="CDD" id="cd06261">
    <property type="entry name" value="TM_PBP2"/>
    <property type="match status" value="1"/>
</dbReference>
<dbReference type="PANTHER" id="PTHR30177:SF4">
    <property type="entry name" value="OSMOPROTECTANT IMPORT PERMEASE PROTEIN OSMW"/>
    <property type="match status" value="1"/>
</dbReference>
<name>D2S2D2_HALTV</name>